<name>A0ABT9WRV7_9BACI</name>
<evidence type="ECO:0000313" key="1">
    <source>
        <dbReference type="EMBL" id="MDQ0176035.1"/>
    </source>
</evidence>
<accession>A0ABT9WRV7</accession>
<comment type="caution">
    <text evidence="1">The sequence shown here is derived from an EMBL/GenBank/DDBJ whole genome shotgun (WGS) entry which is preliminary data.</text>
</comment>
<reference evidence="1 2" key="1">
    <citation type="submission" date="2023-07" db="EMBL/GenBank/DDBJ databases">
        <title>Genomic Encyclopedia of Type Strains, Phase IV (KMG-IV): sequencing the most valuable type-strain genomes for metagenomic binning, comparative biology and taxonomic classification.</title>
        <authorList>
            <person name="Goeker M."/>
        </authorList>
    </citation>
    <scope>NUCLEOTIDE SEQUENCE [LARGE SCALE GENOMIC DNA]</scope>
    <source>
        <strain evidence="1 2">DSM 23837</strain>
    </source>
</reference>
<gene>
    <name evidence="1" type="ORF">J2S08_001871</name>
</gene>
<keyword evidence="2" id="KW-1185">Reference proteome</keyword>
<sequence length="66" mass="7747">MEQPQLTVNLEKSFDKLTFVQEREQAERLIEKGWQPVWEPNAKAGDFELPNYSDYFILVSDTLQGK</sequence>
<dbReference type="Proteomes" id="UP001223586">
    <property type="component" value="Unassembled WGS sequence"/>
</dbReference>
<evidence type="ECO:0000313" key="2">
    <source>
        <dbReference type="Proteomes" id="UP001223586"/>
    </source>
</evidence>
<proteinExistence type="predicted"/>
<protein>
    <submittedName>
        <fullName evidence="1">Uncharacterized protein</fullName>
    </submittedName>
</protein>
<organism evidence="1 2">
    <name type="scientific">Bacillus chungangensis</name>
    <dbReference type="NCBI Taxonomy" id="587633"/>
    <lineage>
        <taxon>Bacteria</taxon>
        <taxon>Bacillati</taxon>
        <taxon>Bacillota</taxon>
        <taxon>Bacilli</taxon>
        <taxon>Bacillales</taxon>
        <taxon>Bacillaceae</taxon>
        <taxon>Bacillus</taxon>
    </lineage>
</organism>
<dbReference type="EMBL" id="JAUSTT010000009">
    <property type="protein sequence ID" value="MDQ0176035.1"/>
    <property type="molecule type" value="Genomic_DNA"/>
</dbReference>
<dbReference type="RefSeq" id="WP_307228860.1">
    <property type="nucleotide sequence ID" value="NZ_JAUSTT010000009.1"/>
</dbReference>